<evidence type="ECO:0000256" key="3">
    <source>
        <dbReference type="ARBA" id="ARBA00022475"/>
    </source>
</evidence>
<dbReference type="PANTHER" id="PTHR43663:SF1">
    <property type="entry name" value="CHROMATE TRANSPORTER"/>
    <property type="match status" value="1"/>
</dbReference>
<comment type="caution">
    <text evidence="8">The sequence shown here is derived from an EMBL/GenBank/DDBJ whole genome shotgun (WGS) entry which is preliminary data.</text>
</comment>
<feature type="transmembrane region" description="Helical" evidence="7">
    <location>
        <begin position="56"/>
        <end position="77"/>
    </location>
</feature>
<feature type="transmembrane region" description="Helical" evidence="7">
    <location>
        <begin position="119"/>
        <end position="139"/>
    </location>
</feature>
<comment type="subcellular location">
    <subcellularLocation>
        <location evidence="1">Cell membrane</location>
        <topology evidence="1">Multi-pass membrane protein</topology>
    </subcellularLocation>
</comment>
<keyword evidence="6 7" id="KW-0472">Membrane</keyword>
<feature type="transmembrane region" description="Helical" evidence="7">
    <location>
        <begin position="21"/>
        <end position="44"/>
    </location>
</feature>
<evidence type="ECO:0000256" key="7">
    <source>
        <dbReference type="SAM" id="Phobius"/>
    </source>
</evidence>
<evidence type="ECO:0000256" key="6">
    <source>
        <dbReference type="ARBA" id="ARBA00023136"/>
    </source>
</evidence>
<dbReference type="OrthoDB" id="8969999at2"/>
<dbReference type="EMBL" id="WNKS01000003">
    <property type="protein sequence ID" value="MTV30589.1"/>
    <property type="molecule type" value="Genomic_DNA"/>
</dbReference>
<dbReference type="PANTHER" id="PTHR43663">
    <property type="entry name" value="CHROMATE TRANSPORT PROTEIN-RELATED"/>
    <property type="match status" value="1"/>
</dbReference>
<evidence type="ECO:0000313" key="9">
    <source>
        <dbReference type="Proteomes" id="UP000439113"/>
    </source>
</evidence>
<feature type="transmembrane region" description="Helical" evidence="7">
    <location>
        <begin position="151"/>
        <end position="177"/>
    </location>
</feature>
<keyword evidence="4 7" id="KW-0812">Transmembrane</keyword>
<dbReference type="InterPro" id="IPR052518">
    <property type="entry name" value="CHR_Transporter"/>
</dbReference>
<accession>A0A6N8DJH9</accession>
<name>A0A6N8DJH9_RHOAC</name>
<keyword evidence="5 7" id="KW-1133">Transmembrane helix</keyword>
<dbReference type="GO" id="GO:0005886">
    <property type="term" value="C:plasma membrane"/>
    <property type="evidence" value="ECO:0007669"/>
    <property type="project" value="UniProtKB-SubCell"/>
</dbReference>
<organism evidence="8 9">
    <name type="scientific">Rhodoblastus acidophilus</name>
    <name type="common">Rhodopseudomonas acidophila</name>
    <dbReference type="NCBI Taxonomy" id="1074"/>
    <lineage>
        <taxon>Bacteria</taxon>
        <taxon>Pseudomonadati</taxon>
        <taxon>Pseudomonadota</taxon>
        <taxon>Alphaproteobacteria</taxon>
        <taxon>Hyphomicrobiales</taxon>
        <taxon>Rhodoblastaceae</taxon>
        <taxon>Rhodoblastus</taxon>
    </lineage>
</organism>
<comment type="similarity">
    <text evidence="2">Belongs to the chromate ion transporter (CHR) (TC 2.A.51) family.</text>
</comment>
<evidence type="ECO:0000313" key="8">
    <source>
        <dbReference type="EMBL" id="MTV30589.1"/>
    </source>
</evidence>
<evidence type="ECO:0000256" key="2">
    <source>
        <dbReference type="ARBA" id="ARBA00005262"/>
    </source>
</evidence>
<proteinExistence type="inferred from homology"/>
<evidence type="ECO:0000256" key="1">
    <source>
        <dbReference type="ARBA" id="ARBA00004651"/>
    </source>
</evidence>
<feature type="transmembrane region" description="Helical" evidence="7">
    <location>
        <begin position="89"/>
        <end position="113"/>
    </location>
</feature>
<dbReference type="Proteomes" id="UP000439113">
    <property type="component" value="Unassembled WGS sequence"/>
</dbReference>
<evidence type="ECO:0000256" key="4">
    <source>
        <dbReference type="ARBA" id="ARBA00022692"/>
    </source>
</evidence>
<reference evidence="8 9" key="1">
    <citation type="submission" date="2019-11" db="EMBL/GenBank/DDBJ databases">
        <title>Whole-genome sequence of a Rhodoblastus acidophilus DSM 142.</title>
        <authorList>
            <person name="Kyndt J.A."/>
            <person name="Meyer T.E."/>
        </authorList>
    </citation>
    <scope>NUCLEOTIDE SEQUENCE [LARGE SCALE GENOMIC DNA]</scope>
    <source>
        <strain evidence="8 9">DSM 142</strain>
    </source>
</reference>
<protein>
    <submittedName>
        <fullName evidence="8">Chromate transporter</fullName>
    </submittedName>
</protein>
<dbReference type="InterPro" id="IPR003370">
    <property type="entry name" value="Chromate_transpt"/>
</dbReference>
<keyword evidence="3" id="KW-1003">Cell membrane</keyword>
<evidence type="ECO:0000256" key="5">
    <source>
        <dbReference type="ARBA" id="ARBA00022989"/>
    </source>
</evidence>
<dbReference type="Pfam" id="PF02417">
    <property type="entry name" value="Chromate_transp"/>
    <property type="match status" value="1"/>
</dbReference>
<gene>
    <name evidence="8" type="ORF">GJ654_06220</name>
</gene>
<dbReference type="GO" id="GO:0015109">
    <property type="term" value="F:chromate transmembrane transporter activity"/>
    <property type="evidence" value="ECO:0007669"/>
    <property type="project" value="InterPro"/>
</dbReference>
<dbReference type="AlphaFoldDB" id="A0A6N8DJH9"/>
<sequence length="188" mass="19241">MDTSPPVARAPKIRPVTRIELFLGFLKLGAIGFGGVGPLTRQIVVEERRWLDDSEFAALLGLCQALPGANTCNFALVLGDRFCGPSGGFCALVGLLAAPLVFLLVIASFFAAFAHHPDVRAALAGAASAAAGLALGTALKMLKNVSRTPAVLGLAAAVFAAVALARLPLPLVLGVLAPASYLLGRGRS</sequence>